<gene>
    <name evidence="1" type="ORF">MYAER_3133</name>
</gene>
<sequence length="52" mass="5887">MMGMTGVILILAPPVRLIWGLLDNYNIPNLWKCSRKIPTGLRESNSIFSRSI</sequence>
<evidence type="ECO:0000313" key="1">
    <source>
        <dbReference type="EMBL" id="AKE65471.1"/>
    </source>
</evidence>
<name>A0A0F6U631_MICAE</name>
<dbReference type="EMBL" id="CP011304">
    <property type="protein sequence ID" value="AKE65471.1"/>
    <property type="molecule type" value="Genomic_DNA"/>
</dbReference>
<protein>
    <submittedName>
        <fullName evidence="1">Uncharacterized protein</fullName>
    </submittedName>
</protein>
<evidence type="ECO:0000313" key="2">
    <source>
        <dbReference type="Proteomes" id="UP000034103"/>
    </source>
</evidence>
<dbReference type="Proteomes" id="UP000034103">
    <property type="component" value="Chromosome"/>
</dbReference>
<proteinExistence type="predicted"/>
<accession>A0A0F6U631</accession>
<reference evidence="1 2" key="1">
    <citation type="journal article" date="2015" name="Genome Announc.">
        <title>Complete Genome Sequence of Microcystis aeruginosa NIES-2549, a Bloom-Forming Cyanobacterium from Lake Kasumigaura, Japan.</title>
        <authorList>
            <person name="Yamaguchi H."/>
            <person name="Suzuki S."/>
            <person name="Tanabe Y."/>
            <person name="Osana Y."/>
            <person name="Shimura Y."/>
            <person name="Ishida K."/>
            <person name="Kawachi M."/>
        </authorList>
    </citation>
    <scope>NUCLEOTIDE SEQUENCE [LARGE SCALE GENOMIC DNA]</scope>
    <source>
        <strain evidence="1 2">NIES-2549</strain>
    </source>
</reference>
<dbReference type="AlphaFoldDB" id="A0A0F6U631"/>
<dbReference type="PATRIC" id="fig|1641812.3.peg.3238"/>
<organism evidence="1 2">
    <name type="scientific">Microcystis aeruginosa NIES-2549</name>
    <dbReference type="NCBI Taxonomy" id="1641812"/>
    <lineage>
        <taxon>Bacteria</taxon>
        <taxon>Bacillati</taxon>
        <taxon>Cyanobacteriota</taxon>
        <taxon>Cyanophyceae</taxon>
        <taxon>Oscillatoriophycideae</taxon>
        <taxon>Chroococcales</taxon>
        <taxon>Microcystaceae</taxon>
        <taxon>Microcystis</taxon>
    </lineage>
</organism>
<dbReference type="HOGENOM" id="CLU_3081765_0_0_3"/>